<sequence>MTDGNNVKCVVVNGGMNIFVPSGASTVQEEAVKSRTRASIQEGMDDGTYVVVNEALRSVTLRPEVEFAASDGAGLSNKTSGADSSVWIGTIVGVVVLLILVVLTVFGYRKRQQRTVIMEKSSVHDGNTMEDVHVVGVVAEGKSSQGLKKNSVVVYDMDDNYLDHNELEVEYNVGHEP</sequence>
<dbReference type="AlphaFoldDB" id="A0A7S2K4I7"/>
<reference evidence="2" key="1">
    <citation type="submission" date="2021-01" db="EMBL/GenBank/DDBJ databases">
        <authorList>
            <person name="Corre E."/>
            <person name="Pelletier E."/>
            <person name="Niang G."/>
            <person name="Scheremetjew M."/>
            <person name="Finn R."/>
            <person name="Kale V."/>
            <person name="Holt S."/>
            <person name="Cochrane G."/>
            <person name="Meng A."/>
            <person name="Brown T."/>
            <person name="Cohen L."/>
        </authorList>
    </citation>
    <scope>NUCLEOTIDE SEQUENCE</scope>
    <source>
        <strain evidence="2">B650</strain>
    </source>
</reference>
<keyword evidence="1" id="KW-1133">Transmembrane helix</keyword>
<name>A0A7S2K4I7_9STRA</name>
<evidence type="ECO:0000256" key="1">
    <source>
        <dbReference type="SAM" id="Phobius"/>
    </source>
</evidence>
<organism evidence="2">
    <name type="scientific">Leptocylindrus danicus</name>
    <dbReference type="NCBI Taxonomy" id="163516"/>
    <lineage>
        <taxon>Eukaryota</taxon>
        <taxon>Sar</taxon>
        <taxon>Stramenopiles</taxon>
        <taxon>Ochrophyta</taxon>
        <taxon>Bacillariophyta</taxon>
        <taxon>Coscinodiscophyceae</taxon>
        <taxon>Chaetocerotophycidae</taxon>
        <taxon>Leptocylindrales</taxon>
        <taxon>Leptocylindraceae</taxon>
        <taxon>Leptocylindrus</taxon>
    </lineage>
</organism>
<feature type="transmembrane region" description="Helical" evidence="1">
    <location>
        <begin position="86"/>
        <end position="108"/>
    </location>
</feature>
<protein>
    <submittedName>
        <fullName evidence="2">Uncharacterized protein</fullName>
    </submittedName>
</protein>
<accession>A0A7S2K4I7</accession>
<gene>
    <name evidence="2" type="ORF">LDAN0321_LOCUS5354</name>
</gene>
<keyword evidence="1" id="KW-0812">Transmembrane</keyword>
<dbReference type="EMBL" id="HBGY01008509">
    <property type="protein sequence ID" value="CAD9566213.1"/>
    <property type="molecule type" value="Transcribed_RNA"/>
</dbReference>
<keyword evidence="1" id="KW-0472">Membrane</keyword>
<proteinExistence type="predicted"/>
<evidence type="ECO:0000313" key="2">
    <source>
        <dbReference type="EMBL" id="CAD9566213.1"/>
    </source>
</evidence>